<dbReference type="Pfam" id="PF01510">
    <property type="entry name" value="Amidase_2"/>
    <property type="match status" value="1"/>
</dbReference>
<accession>A0A6N7QVJ7</accession>
<sequence>MAKIQDLRGKTMGGNSKRSTIKNIARHHSATDVGDVFSFQRHWKSLGWVTGGYHEVILRDGTVQLNYDSNVVTNGIYGHNNTTYHICLVGNGNFTAAQEKAFDERAKYNMERFNLSVNDVNGHNEFSGTNTACPGIDMKKVRARLKGSKVDAPKSKVKSETTTKGTIAYIQKTLNDRYGLKIAVDNIFGPETKKALVKGYQRELNKQFKRGLAVDGIWGPKTKRASVNIKRGAEGNLTWILQAILTCKRYDTLGVDGIFGKNTESAVRAFQRDNGLGVDGIAGPNTFEQLFS</sequence>
<protein>
    <recommendedName>
        <fullName evidence="2">Autolysin</fullName>
    </recommendedName>
    <alternativeName>
        <fullName evidence="1">Cell wall hydrolase</fullName>
    </alternativeName>
</protein>
<reference evidence="6 7" key="1">
    <citation type="submission" date="2019-10" db="EMBL/GenBank/DDBJ databases">
        <title>Gracilibacillus salitolerans sp. nov., a moderate halophile isolated from a saline soil in northwest China.</title>
        <authorList>
            <person name="Gan L."/>
        </authorList>
    </citation>
    <scope>NUCLEOTIDE SEQUENCE [LARGE SCALE GENOMIC DNA]</scope>
    <source>
        <strain evidence="6 7">TP2-8</strain>
    </source>
</reference>
<dbReference type="RefSeq" id="WP_153834035.1">
    <property type="nucleotide sequence ID" value="NZ_JBHUMW010000107.1"/>
</dbReference>
<dbReference type="AlphaFoldDB" id="A0A6N7QVJ7"/>
<keyword evidence="7" id="KW-1185">Reference proteome</keyword>
<dbReference type="InterPro" id="IPR036505">
    <property type="entry name" value="Amidase/PGRP_sf"/>
</dbReference>
<name>A0A6N7QVJ7_9BACI</name>
<evidence type="ECO:0000256" key="2">
    <source>
        <dbReference type="ARBA" id="ARBA00032390"/>
    </source>
</evidence>
<evidence type="ECO:0000313" key="6">
    <source>
        <dbReference type="EMBL" id="MRI65172.1"/>
    </source>
</evidence>
<dbReference type="EMBL" id="WJEE01000002">
    <property type="protein sequence ID" value="MRI65172.1"/>
    <property type="molecule type" value="Genomic_DNA"/>
</dbReference>
<dbReference type="SUPFAM" id="SSF55846">
    <property type="entry name" value="N-acetylmuramoyl-L-alanine amidase-like"/>
    <property type="match status" value="1"/>
</dbReference>
<feature type="compositionally biased region" description="Polar residues" evidence="3">
    <location>
        <begin position="13"/>
        <end position="22"/>
    </location>
</feature>
<dbReference type="Pfam" id="PF01471">
    <property type="entry name" value="PG_binding_1"/>
    <property type="match status" value="2"/>
</dbReference>
<dbReference type="Gene3D" id="1.10.101.10">
    <property type="entry name" value="PGBD-like superfamily/PGBD"/>
    <property type="match status" value="2"/>
</dbReference>
<proteinExistence type="predicted"/>
<dbReference type="SUPFAM" id="SSF47090">
    <property type="entry name" value="PGBD-like"/>
    <property type="match status" value="2"/>
</dbReference>
<organism evidence="6 7">
    <name type="scientific">Gracilibacillus thailandensis</name>
    <dbReference type="NCBI Taxonomy" id="563735"/>
    <lineage>
        <taxon>Bacteria</taxon>
        <taxon>Bacillati</taxon>
        <taxon>Bacillota</taxon>
        <taxon>Bacilli</taxon>
        <taxon>Bacillales</taxon>
        <taxon>Bacillaceae</taxon>
        <taxon>Gracilibacillus</taxon>
    </lineage>
</organism>
<feature type="domain" description="N-acetylmuramoyl-L-alanine amidase" evidence="5">
    <location>
        <begin position="20"/>
        <end position="135"/>
    </location>
</feature>
<dbReference type="CDD" id="cd06583">
    <property type="entry name" value="PGRP"/>
    <property type="match status" value="1"/>
</dbReference>
<dbReference type="InterPro" id="IPR002477">
    <property type="entry name" value="Peptidoglycan-bd-like"/>
</dbReference>
<feature type="region of interest" description="Disordered" evidence="3">
    <location>
        <begin position="1"/>
        <end position="22"/>
    </location>
</feature>
<feature type="domain" description="Peptidoglycan binding-like" evidence="4">
    <location>
        <begin position="168"/>
        <end position="225"/>
    </location>
</feature>
<evidence type="ECO:0000256" key="3">
    <source>
        <dbReference type="SAM" id="MobiDB-lite"/>
    </source>
</evidence>
<dbReference type="InterPro" id="IPR036365">
    <property type="entry name" value="PGBD-like_sf"/>
</dbReference>
<dbReference type="InterPro" id="IPR036366">
    <property type="entry name" value="PGBDSf"/>
</dbReference>
<dbReference type="InterPro" id="IPR002502">
    <property type="entry name" value="Amidase_domain"/>
</dbReference>
<evidence type="ECO:0000256" key="1">
    <source>
        <dbReference type="ARBA" id="ARBA00030881"/>
    </source>
</evidence>
<evidence type="ECO:0000259" key="4">
    <source>
        <dbReference type="Pfam" id="PF01471"/>
    </source>
</evidence>
<feature type="domain" description="Peptidoglycan binding-like" evidence="4">
    <location>
        <begin position="241"/>
        <end position="290"/>
    </location>
</feature>
<dbReference type="Gene3D" id="3.40.80.10">
    <property type="entry name" value="Peptidoglycan recognition protein-like"/>
    <property type="match status" value="1"/>
</dbReference>
<evidence type="ECO:0000313" key="7">
    <source>
        <dbReference type="Proteomes" id="UP000435187"/>
    </source>
</evidence>
<gene>
    <name evidence="6" type="ORF">GH885_02270</name>
</gene>
<evidence type="ECO:0000259" key="5">
    <source>
        <dbReference type="Pfam" id="PF01510"/>
    </source>
</evidence>
<dbReference type="GO" id="GO:0009253">
    <property type="term" value="P:peptidoglycan catabolic process"/>
    <property type="evidence" value="ECO:0007669"/>
    <property type="project" value="InterPro"/>
</dbReference>
<dbReference type="Proteomes" id="UP000435187">
    <property type="component" value="Unassembled WGS sequence"/>
</dbReference>
<dbReference type="GO" id="GO:0008745">
    <property type="term" value="F:N-acetylmuramoyl-L-alanine amidase activity"/>
    <property type="evidence" value="ECO:0007669"/>
    <property type="project" value="InterPro"/>
</dbReference>
<comment type="caution">
    <text evidence="6">The sequence shown here is derived from an EMBL/GenBank/DDBJ whole genome shotgun (WGS) entry which is preliminary data.</text>
</comment>